<protein>
    <submittedName>
        <fullName evidence="1">Uncharacterized protein</fullName>
    </submittedName>
</protein>
<reference evidence="1 2" key="1">
    <citation type="submission" date="2024-04" db="EMBL/GenBank/DDBJ databases">
        <authorList>
            <person name="Waldvogel A.-M."/>
            <person name="Schoenle A."/>
        </authorList>
    </citation>
    <scope>NUCLEOTIDE SEQUENCE [LARGE SCALE GENOMIC DNA]</scope>
</reference>
<proteinExistence type="predicted"/>
<dbReference type="AlphaFoldDB" id="A0AAV2J3H3"/>
<sequence>MQRDSDLALTLHYKSRRSSQAICRYFGMFWGNPMTPAVERMKSLEDLDPLQNKKEYTVLRQLHQTLPYKSGNLEVAPHELCPPRNLLHPPLLHDPHPHKLNLRLLKSLFKRSKGCLGGHLVQVKREEDVLV</sequence>
<keyword evidence="2" id="KW-1185">Reference proteome</keyword>
<evidence type="ECO:0000313" key="1">
    <source>
        <dbReference type="EMBL" id="CAL1570405.1"/>
    </source>
</evidence>
<dbReference type="Proteomes" id="UP001497482">
    <property type="component" value="Chromosome 10"/>
</dbReference>
<dbReference type="EMBL" id="OZ035832">
    <property type="protein sequence ID" value="CAL1570405.1"/>
    <property type="molecule type" value="Genomic_DNA"/>
</dbReference>
<accession>A0AAV2J3H3</accession>
<gene>
    <name evidence="1" type="ORF">KC01_LOCUS2712</name>
</gene>
<name>A0AAV2J3H3_KNICA</name>
<evidence type="ECO:0000313" key="2">
    <source>
        <dbReference type="Proteomes" id="UP001497482"/>
    </source>
</evidence>
<organism evidence="1 2">
    <name type="scientific">Knipowitschia caucasica</name>
    <name type="common">Caucasian dwarf goby</name>
    <name type="synonym">Pomatoschistus caucasicus</name>
    <dbReference type="NCBI Taxonomy" id="637954"/>
    <lineage>
        <taxon>Eukaryota</taxon>
        <taxon>Metazoa</taxon>
        <taxon>Chordata</taxon>
        <taxon>Craniata</taxon>
        <taxon>Vertebrata</taxon>
        <taxon>Euteleostomi</taxon>
        <taxon>Actinopterygii</taxon>
        <taxon>Neopterygii</taxon>
        <taxon>Teleostei</taxon>
        <taxon>Neoteleostei</taxon>
        <taxon>Acanthomorphata</taxon>
        <taxon>Gobiaria</taxon>
        <taxon>Gobiiformes</taxon>
        <taxon>Gobioidei</taxon>
        <taxon>Gobiidae</taxon>
        <taxon>Gobiinae</taxon>
        <taxon>Knipowitschia</taxon>
    </lineage>
</organism>